<feature type="region of interest" description="Disordered" evidence="15">
    <location>
        <begin position="898"/>
        <end position="934"/>
    </location>
</feature>
<dbReference type="UniPathway" id="UPA00222"/>
<evidence type="ECO:0000313" key="20">
    <source>
        <dbReference type="Proteomes" id="UP000190648"/>
    </source>
</evidence>
<dbReference type="InterPro" id="IPR001356">
    <property type="entry name" value="HD"/>
</dbReference>
<comment type="subcellular location">
    <subcellularLocation>
        <location evidence="1">Endoplasmic reticulum membrane</location>
        <topology evidence="1">Multi-pass membrane protein</topology>
    </subcellularLocation>
    <subcellularLocation>
        <location evidence="12 14">Nucleus</location>
    </subcellularLocation>
</comment>
<feature type="domain" description="Homeobox" evidence="17">
    <location>
        <begin position="640"/>
        <end position="678"/>
    </location>
</feature>
<evidence type="ECO:0000256" key="6">
    <source>
        <dbReference type="ARBA" id="ARBA00022692"/>
    </source>
</evidence>
<dbReference type="PROSITE" id="PS50071">
    <property type="entry name" value="HOMEOBOX_2"/>
    <property type="match status" value="1"/>
</dbReference>
<dbReference type="GO" id="GO:0005634">
    <property type="term" value="C:nucleus"/>
    <property type="evidence" value="ECO:0007669"/>
    <property type="project" value="UniProtKB-SubCell"/>
</dbReference>
<dbReference type="Pfam" id="PF00046">
    <property type="entry name" value="Homeodomain"/>
    <property type="match status" value="1"/>
</dbReference>
<gene>
    <name evidence="19" type="primary">LINS</name>
    <name evidence="19" type="ORF">AV530_019536</name>
</gene>
<dbReference type="Pfam" id="PF03798">
    <property type="entry name" value="TRAM_LAG1_CLN8"/>
    <property type="match status" value="1"/>
</dbReference>
<keyword evidence="7" id="KW-0256">Endoplasmic reticulum</keyword>
<feature type="DNA-binding region" description="Homeobox" evidence="12">
    <location>
        <begin position="642"/>
        <end position="679"/>
    </location>
</feature>
<dbReference type="InterPro" id="IPR006634">
    <property type="entry name" value="TLC-dom"/>
</dbReference>
<comment type="pathway">
    <text evidence="2">Lipid metabolism; sphingolipid metabolism.</text>
</comment>
<keyword evidence="5" id="KW-0808">Transferase</keyword>
<keyword evidence="12 14" id="KW-0539">Nucleus</keyword>
<feature type="transmembrane region" description="Helical" evidence="16">
    <location>
        <begin position="860"/>
        <end position="884"/>
    </location>
</feature>
<reference evidence="19 20" key="1">
    <citation type="submission" date="2016-02" db="EMBL/GenBank/DDBJ databases">
        <title>Band-tailed pigeon sequencing and assembly.</title>
        <authorList>
            <person name="Soares A.E."/>
            <person name="Novak B.J."/>
            <person name="Rice E.S."/>
            <person name="O'Connell B."/>
            <person name="Chang D."/>
            <person name="Weber S."/>
            <person name="Shapiro B."/>
        </authorList>
    </citation>
    <scope>NUCLEOTIDE SEQUENCE [LARGE SCALE GENOMIC DNA]</scope>
    <source>
        <strain evidence="19">BTP2013</strain>
        <tissue evidence="19">Blood</tissue>
    </source>
</reference>
<evidence type="ECO:0000256" key="12">
    <source>
        <dbReference type="PROSITE-ProRule" id="PRU00108"/>
    </source>
</evidence>
<dbReference type="Proteomes" id="UP000190648">
    <property type="component" value="Unassembled WGS sequence"/>
</dbReference>
<evidence type="ECO:0000256" key="1">
    <source>
        <dbReference type="ARBA" id="ARBA00004477"/>
    </source>
</evidence>
<organism evidence="19 20">
    <name type="scientific">Patagioenas fasciata monilis</name>
    <dbReference type="NCBI Taxonomy" id="372326"/>
    <lineage>
        <taxon>Eukaryota</taxon>
        <taxon>Metazoa</taxon>
        <taxon>Chordata</taxon>
        <taxon>Craniata</taxon>
        <taxon>Vertebrata</taxon>
        <taxon>Euteleostomi</taxon>
        <taxon>Archelosauria</taxon>
        <taxon>Archosauria</taxon>
        <taxon>Dinosauria</taxon>
        <taxon>Saurischia</taxon>
        <taxon>Theropoda</taxon>
        <taxon>Coelurosauria</taxon>
        <taxon>Aves</taxon>
        <taxon>Neognathae</taxon>
        <taxon>Neoaves</taxon>
        <taxon>Columbimorphae</taxon>
        <taxon>Columbiformes</taxon>
        <taxon>Columbidae</taxon>
        <taxon>Patagioenas</taxon>
    </lineage>
</organism>
<evidence type="ECO:0000256" key="16">
    <source>
        <dbReference type="SAM" id="Phobius"/>
    </source>
</evidence>
<dbReference type="PROSITE" id="PS50922">
    <property type="entry name" value="TLC"/>
    <property type="match status" value="1"/>
</dbReference>
<comment type="catalytic activity">
    <reaction evidence="11">
        <text>sphinganine + octadecanoyl-CoA = N-(octadecanoyl)-sphinganine + CoA + H(+)</text>
        <dbReference type="Rhea" id="RHEA:36547"/>
        <dbReference type="ChEBI" id="CHEBI:15378"/>
        <dbReference type="ChEBI" id="CHEBI:57287"/>
        <dbReference type="ChEBI" id="CHEBI:57394"/>
        <dbReference type="ChEBI" id="CHEBI:57817"/>
        <dbReference type="ChEBI" id="CHEBI:67033"/>
    </reaction>
    <physiologicalReaction direction="left-to-right" evidence="11">
        <dbReference type="Rhea" id="RHEA:36548"/>
    </physiologicalReaction>
</comment>
<dbReference type="GO" id="GO:0003677">
    <property type="term" value="F:DNA binding"/>
    <property type="evidence" value="ECO:0007669"/>
    <property type="project" value="UniProtKB-UniRule"/>
</dbReference>
<dbReference type="PANTHER" id="PTHR12560:SF18">
    <property type="entry name" value="CERAMIDE SYNTHASE 3"/>
    <property type="match status" value="1"/>
</dbReference>
<evidence type="ECO:0000256" key="11">
    <source>
        <dbReference type="ARBA" id="ARBA00049036"/>
    </source>
</evidence>
<feature type="compositionally biased region" description="Polar residues" evidence="15">
    <location>
        <begin position="915"/>
        <end position="934"/>
    </location>
</feature>
<feature type="transmembrane region" description="Helical" evidence="16">
    <location>
        <begin position="736"/>
        <end position="755"/>
    </location>
</feature>
<dbReference type="CDD" id="cd00086">
    <property type="entry name" value="homeodomain"/>
    <property type="match status" value="1"/>
</dbReference>
<sequence>MKISLLQQMYKDVLVGLPLAKESRYYASLLNLCIEQSPGGDESCNWMHLPSTNGGIRSHQDADMADAVVPTTEDISNSFTNMNSSFSPREVMLLQLTLIKMVVVKAECQEIEFNTRQKYCEIFVLLLKEAKIDSNLICLLGSYDQLLSHMASKSLASLVYFQLKEENTLNVTWLNFSLKTLSGFPPNTQVAECLWTLTTIIKDILTDKVVPKAGILQKLLAPLDAVLEGFYNSILFHRFDSHHYSSPYSEAAKSLISFVDLLEALLASRIELQLPLRCQRVLFLKVSYVLNLISSSIHYLIKRKLIMLLKKCVLYKSREGVKSGSLFLQTPSLYEDMLTLSNAVLQVVNLTWFNQIPLGEKTSYFGGCEALPEEDTQGGSDQTVLRALSLVVLKALEFKFQNSATEAEIKGDFQSSMSQLLIFWRSHLKSLPQSHPVVHHCEWLSLIFIEQDDDMWEAAKALLLIYLKFDRFQHDAAANLIQKEEETWNFLTHAGGYNPHCIFLFFLEKIAFDSTVLLDFLISSETCFLEYLVRLALSSEPVDEHRCKGKKTSMAHILKTLNSWFWWENIWMPINCTWADFVDRDGLVFPKPQQLYATIPYAFVLLFIRFFSERYVAIPLAKALGIKNVRRVKPQPNPVLESYFRECSKHPSQSEIQGLAKKCNCTVRLVEKWFRRRRNLEIPTVLRKFQEAFWRFSFYLTSSIVGFIFLYDKPWFYDIWQTWVGYPFQTVLPSQYWYYMMEIGFYWSLLFTLGIDNRRKDFLAHVVHHLAAIGLMSGSWCGNYVRVGTLVMFVHDTADFWLEAAKMFNYAHWEKTCNMLFIIFSIAFFITRIILFPFWILRATLYLPTYYSTTPVIAYFFFNGQLLILQGLHLYWGSLIFKILKRFIFLKDLKDDRSDEEEEDSVTDNEEESIKNVSKNGCGSSKHLLNSSHH</sequence>
<evidence type="ECO:0000256" key="7">
    <source>
        <dbReference type="ARBA" id="ARBA00022824"/>
    </source>
</evidence>
<feature type="transmembrane region" description="Helical" evidence="16">
    <location>
        <begin position="817"/>
        <end position="840"/>
    </location>
</feature>
<proteinExistence type="predicted"/>
<keyword evidence="6 13" id="KW-0812">Transmembrane</keyword>
<evidence type="ECO:0000313" key="19">
    <source>
        <dbReference type="EMBL" id="OPJ70379.1"/>
    </source>
</evidence>
<accession>A0A1V4JE18</accession>
<comment type="caution">
    <text evidence="19">The sequence shown here is derived from an EMBL/GenBank/DDBJ whole genome shotgun (WGS) entry which is preliminary data.</text>
</comment>
<feature type="compositionally biased region" description="Acidic residues" evidence="15">
    <location>
        <begin position="898"/>
        <end position="911"/>
    </location>
</feature>
<keyword evidence="4" id="KW-0444">Lipid biosynthesis</keyword>
<evidence type="ECO:0000259" key="18">
    <source>
        <dbReference type="PROSITE" id="PS50922"/>
    </source>
</evidence>
<evidence type="ECO:0000256" key="2">
    <source>
        <dbReference type="ARBA" id="ARBA00004760"/>
    </source>
</evidence>
<evidence type="ECO:0000256" key="3">
    <source>
        <dbReference type="ARBA" id="ARBA00004991"/>
    </source>
</evidence>
<dbReference type="GO" id="GO:0005789">
    <property type="term" value="C:endoplasmic reticulum membrane"/>
    <property type="evidence" value="ECO:0007669"/>
    <property type="project" value="UniProtKB-SubCell"/>
</dbReference>
<dbReference type="EMBL" id="LSYS01007908">
    <property type="protein sequence ID" value="OPJ70379.1"/>
    <property type="molecule type" value="Genomic_DNA"/>
</dbReference>
<feature type="transmembrane region" description="Helical" evidence="16">
    <location>
        <begin position="692"/>
        <end position="711"/>
    </location>
</feature>
<dbReference type="SUPFAM" id="SSF46689">
    <property type="entry name" value="Homeodomain-like"/>
    <property type="match status" value="1"/>
</dbReference>
<keyword evidence="9" id="KW-0443">Lipid metabolism</keyword>
<dbReference type="SMART" id="SM00389">
    <property type="entry name" value="HOX"/>
    <property type="match status" value="1"/>
</dbReference>
<evidence type="ECO:0000259" key="17">
    <source>
        <dbReference type="PROSITE" id="PS50071"/>
    </source>
</evidence>
<dbReference type="FunFam" id="1.10.10.60:FF:000020">
    <property type="entry name" value="Ceramide synthase 5"/>
    <property type="match status" value="1"/>
</dbReference>
<dbReference type="Gene3D" id="1.10.10.60">
    <property type="entry name" value="Homeodomain-like"/>
    <property type="match status" value="1"/>
</dbReference>
<dbReference type="InterPro" id="IPR009057">
    <property type="entry name" value="Homeodomain-like_sf"/>
</dbReference>
<dbReference type="GO" id="GO:0050291">
    <property type="term" value="F:sphingosine N-acyltransferase activity"/>
    <property type="evidence" value="ECO:0007669"/>
    <property type="project" value="InterPro"/>
</dbReference>
<comment type="pathway">
    <text evidence="3">Sphingolipid metabolism.</text>
</comment>
<dbReference type="InterPro" id="IPR032794">
    <property type="entry name" value="LINES_N"/>
</dbReference>
<evidence type="ECO:0000256" key="14">
    <source>
        <dbReference type="RuleBase" id="RU000682"/>
    </source>
</evidence>
<dbReference type="OrthoDB" id="8251209at2759"/>
<keyword evidence="12 14" id="KW-0238">DNA-binding</keyword>
<evidence type="ECO:0000256" key="5">
    <source>
        <dbReference type="ARBA" id="ARBA00022679"/>
    </source>
</evidence>
<name>A0A1V4JE18_PATFA</name>
<protein>
    <submittedName>
        <fullName evidence="19">Lines-like protein isoform B</fullName>
    </submittedName>
</protein>
<evidence type="ECO:0000256" key="4">
    <source>
        <dbReference type="ARBA" id="ARBA00022516"/>
    </source>
</evidence>
<dbReference type="PANTHER" id="PTHR12560">
    <property type="entry name" value="LONGEVITY ASSURANCE FACTOR 1 LAG1"/>
    <property type="match status" value="1"/>
</dbReference>
<evidence type="ECO:0000256" key="15">
    <source>
        <dbReference type="SAM" id="MobiDB-lite"/>
    </source>
</evidence>
<keyword evidence="10 13" id="KW-0472">Membrane</keyword>
<evidence type="ECO:0000256" key="8">
    <source>
        <dbReference type="ARBA" id="ARBA00022989"/>
    </source>
</evidence>
<keyword evidence="20" id="KW-1185">Reference proteome</keyword>
<dbReference type="GO" id="GO:0046513">
    <property type="term" value="P:ceramide biosynthetic process"/>
    <property type="evidence" value="ECO:0007669"/>
    <property type="project" value="InterPro"/>
</dbReference>
<evidence type="ECO:0000256" key="9">
    <source>
        <dbReference type="ARBA" id="ARBA00023098"/>
    </source>
</evidence>
<evidence type="ECO:0000256" key="10">
    <source>
        <dbReference type="ARBA" id="ARBA00023136"/>
    </source>
</evidence>
<dbReference type="AlphaFoldDB" id="A0A1V4JE18"/>
<keyword evidence="12 14" id="KW-0371">Homeobox</keyword>
<dbReference type="Pfam" id="PF14694">
    <property type="entry name" value="LINES_N"/>
    <property type="match status" value="1"/>
</dbReference>
<dbReference type="InterPro" id="IPR016439">
    <property type="entry name" value="Lag1/Lac1-like"/>
</dbReference>
<dbReference type="STRING" id="372326.A0A1V4JE18"/>
<dbReference type="SMART" id="SM00724">
    <property type="entry name" value="TLC"/>
    <property type="match status" value="1"/>
</dbReference>
<feature type="domain" description="TLC" evidence="18">
    <location>
        <begin position="687"/>
        <end position="889"/>
    </location>
</feature>
<keyword evidence="8 16" id="KW-1133">Transmembrane helix</keyword>
<evidence type="ECO:0000256" key="13">
    <source>
        <dbReference type="PROSITE-ProRule" id="PRU00205"/>
    </source>
</evidence>